<keyword evidence="3" id="KW-0269">Exonuclease</keyword>
<dbReference type="Pfam" id="PF00929">
    <property type="entry name" value="RNase_T"/>
    <property type="match status" value="1"/>
</dbReference>
<dbReference type="EMBL" id="JACZDF010000002">
    <property type="protein sequence ID" value="MBD9698865.1"/>
    <property type="molecule type" value="Genomic_DNA"/>
</dbReference>
<sequence length="249" mass="26788">MTDVNRDAAPDLFSDSWASGPLLGFDTETTGVSTSSDRIVTAALVRRDPLRGTTVDTWLIDPGVPIPEAASAIHGITTEHAREHGVSPWVALEEIAARIAADLRAGVPLVAFNATFDVSILEAELVRHGLPTLTDRLGGPVVGVIDPLVIDRKIDRWRKGKRKLVDLCGVYGIDDAVDLHTADVDVIATLDVLAAMVERHPGLAEMSLADLHGFQQEAHREWAASFNAWRTSKGLDGPGAGLEWLVDAR</sequence>
<feature type="domain" description="Exonuclease" evidence="4">
    <location>
        <begin position="21"/>
        <end position="202"/>
    </location>
</feature>
<dbReference type="InterPro" id="IPR036397">
    <property type="entry name" value="RNaseH_sf"/>
</dbReference>
<comment type="caution">
    <text evidence="5">The sequence shown here is derived from an EMBL/GenBank/DDBJ whole genome shotgun (WGS) entry which is preliminary data.</text>
</comment>
<organism evidence="5 6">
    <name type="scientific">Flavimobilis rhizosphaerae</name>
    <dbReference type="NCBI Taxonomy" id="2775421"/>
    <lineage>
        <taxon>Bacteria</taxon>
        <taxon>Bacillati</taxon>
        <taxon>Actinomycetota</taxon>
        <taxon>Actinomycetes</taxon>
        <taxon>Micrococcales</taxon>
        <taxon>Jonesiaceae</taxon>
        <taxon>Flavimobilis</taxon>
    </lineage>
</organism>
<evidence type="ECO:0000256" key="1">
    <source>
        <dbReference type="ARBA" id="ARBA00022722"/>
    </source>
</evidence>
<evidence type="ECO:0000259" key="4">
    <source>
        <dbReference type="SMART" id="SM00479"/>
    </source>
</evidence>
<dbReference type="NCBIfam" id="NF005927">
    <property type="entry name" value="PRK07942.1"/>
    <property type="match status" value="1"/>
</dbReference>
<proteinExistence type="predicted"/>
<evidence type="ECO:0000256" key="3">
    <source>
        <dbReference type="ARBA" id="ARBA00022839"/>
    </source>
</evidence>
<evidence type="ECO:0000313" key="5">
    <source>
        <dbReference type="EMBL" id="MBD9698865.1"/>
    </source>
</evidence>
<keyword evidence="1" id="KW-0540">Nuclease</keyword>
<dbReference type="InterPro" id="IPR013520">
    <property type="entry name" value="Ribonucl_H"/>
</dbReference>
<dbReference type="PANTHER" id="PTHR30231:SF4">
    <property type="entry name" value="PROTEIN NEN2"/>
    <property type="match status" value="1"/>
</dbReference>
<keyword evidence="6" id="KW-1185">Reference proteome</keyword>
<dbReference type="PANTHER" id="PTHR30231">
    <property type="entry name" value="DNA POLYMERASE III SUBUNIT EPSILON"/>
    <property type="match status" value="1"/>
</dbReference>
<gene>
    <name evidence="5" type="ORF">IGS67_05060</name>
</gene>
<evidence type="ECO:0000256" key="2">
    <source>
        <dbReference type="ARBA" id="ARBA00022801"/>
    </source>
</evidence>
<dbReference type="Gene3D" id="3.30.420.10">
    <property type="entry name" value="Ribonuclease H-like superfamily/Ribonuclease H"/>
    <property type="match status" value="1"/>
</dbReference>
<dbReference type="InterPro" id="IPR012337">
    <property type="entry name" value="RNaseH-like_sf"/>
</dbReference>
<reference evidence="5 6" key="1">
    <citation type="submission" date="2020-09" db="EMBL/GenBank/DDBJ databases">
        <title>Flavimobilis rhizosphaerae sp. nov., isolated from rhizosphere soil of Spartina alterniflora.</title>
        <authorList>
            <person name="Hanqin C."/>
        </authorList>
    </citation>
    <scope>NUCLEOTIDE SEQUENCE [LARGE SCALE GENOMIC DNA]</scope>
    <source>
        <strain evidence="5 6">GY 10621</strain>
    </source>
</reference>
<dbReference type="SMART" id="SM00479">
    <property type="entry name" value="EXOIII"/>
    <property type="match status" value="1"/>
</dbReference>
<dbReference type="Proteomes" id="UP000642107">
    <property type="component" value="Unassembled WGS sequence"/>
</dbReference>
<dbReference type="SUPFAM" id="SSF53098">
    <property type="entry name" value="Ribonuclease H-like"/>
    <property type="match status" value="1"/>
</dbReference>
<accession>A0ABR9DP23</accession>
<dbReference type="CDD" id="cd06127">
    <property type="entry name" value="DEDDh"/>
    <property type="match status" value="1"/>
</dbReference>
<evidence type="ECO:0000313" key="6">
    <source>
        <dbReference type="Proteomes" id="UP000642107"/>
    </source>
</evidence>
<name>A0ABR9DP23_9MICO</name>
<protein>
    <submittedName>
        <fullName evidence="5">DNA polymerase III subunit epsilon</fullName>
    </submittedName>
</protein>
<dbReference type="RefSeq" id="WP_192278893.1">
    <property type="nucleotide sequence ID" value="NZ_JACZDF010000002.1"/>
</dbReference>
<keyword evidence="2" id="KW-0378">Hydrolase</keyword>